<dbReference type="STRING" id="1314782.A0A165TY24"/>
<dbReference type="EMBL" id="KV425562">
    <property type="protein sequence ID" value="KZT27346.1"/>
    <property type="molecule type" value="Genomic_DNA"/>
</dbReference>
<dbReference type="Gene3D" id="2.30.30.190">
    <property type="entry name" value="CAP Gly-rich-like domain"/>
    <property type="match status" value="1"/>
</dbReference>
<organism evidence="2 3">
    <name type="scientific">Neolentinus lepideus HHB14362 ss-1</name>
    <dbReference type="NCBI Taxonomy" id="1314782"/>
    <lineage>
        <taxon>Eukaryota</taxon>
        <taxon>Fungi</taxon>
        <taxon>Dikarya</taxon>
        <taxon>Basidiomycota</taxon>
        <taxon>Agaricomycotina</taxon>
        <taxon>Agaricomycetes</taxon>
        <taxon>Gloeophyllales</taxon>
        <taxon>Gloeophyllaceae</taxon>
        <taxon>Neolentinus</taxon>
    </lineage>
</organism>
<proteinExistence type="predicted"/>
<evidence type="ECO:0000313" key="3">
    <source>
        <dbReference type="Proteomes" id="UP000076761"/>
    </source>
</evidence>
<reference evidence="2 3" key="1">
    <citation type="journal article" date="2016" name="Mol. Biol. Evol.">
        <title>Comparative Genomics of Early-Diverging Mushroom-Forming Fungi Provides Insights into the Origins of Lignocellulose Decay Capabilities.</title>
        <authorList>
            <person name="Nagy L.G."/>
            <person name="Riley R."/>
            <person name="Tritt A."/>
            <person name="Adam C."/>
            <person name="Daum C."/>
            <person name="Floudas D."/>
            <person name="Sun H."/>
            <person name="Yadav J.S."/>
            <person name="Pangilinan J."/>
            <person name="Larsson K.H."/>
            <person name="Matsuura K."/>
            <person name="Barry K."/>
            <person name="Labutti K."/>
            <person name="Kuo R."/>
            <person name="Ohm R.A."/>
            <person name="Bhattacharya S.S."/>
            <person name="Shirouzu T."/>
            <person name="Yoshinaga Y."/>
            <person name="Martin F.M."/>
            <person name="Grigoriev I.V."/>
            <person name="Hibbett D.S."/>
        </authorList>
    </citation>
    <scope>NUCLEOTIDE SEQUENCE [LARGE SCALE GENOMIC DNA]</scope>
    <source>
        <strain evidence="2 3">HHB14362 ss-1</strain>
    </source>
</reference>
<dbReference type="InterPro" id="IPR000938">
    <property type="entry name" value="CAP-Gly_domain"/>
</dbReference>
<feature type="non-terminal residue" evidence="2">
    <location>
        <position position="157"/>
    </location>
</feature>
<gene>
    <name evidence="2" type="ORF">NEOLEDRAFT_1130883</name>
</gene>
<dbReference type="SUPFAM" id="SSF74924">
    <property type="entry name" value="Cap-Gly domain"/>
    <property type="match status" value="1"/>
</dbReference>
<dbReference type="AlphaFoldDB" id="A0A165TY24"/>
<protein>
    <recommendedName>
        <fullName evidence="1">CAP-Gly domain-containing protein</fullName>
    </recommendedName>
</protein>
<dbReference type="Proteomes" id="UP000076761">
    <property type="component" value="Unassembled WGS sequence"/>
</dbReference>
<name>A0A165TY24_9AGAM</name>
<dbReference type="OrthoDB" id="5273213at2759"/>
<sequence>MSLPAVGTRLVLNNSLGTVRYVGPVDGTQGVWLGVEWDDPARGMHDGTKDGKQYFSCVLPHSSCASFIRPSARHLSYGRSFLAALAEKYIDADLAAPRELVTLGSSHGLIHVEAVGLARVRAKLADLSRLREVSLDRAAIAWADPRPQIADTCPSKL</sequence>
<dbReference type="InParanoid" id="A0A165TY24"/>
<dbReference type="InterPro" id="IPR036859">
    <property type="entry name" value="CAP-Gly_dom_sf"/>
</dbReference>
<evidence type="ECO:0000259" key="1">
    <source>
        <dbReference type="PROSITE" id="PS50245"/>
    </source>
</evidence>
<feature type="domain" description="CAP-Gly" evidence="1">
    <location>
        <begin position="23"/>
        <end position="69"/>
    </location>
</feature>
<evidence type="ECO:0000313" key="2">
    <source>
        <dbReference type="EMBL" id="KZT27346.1"/>
    </source>
</evidence>
<accession>A0A165TY24</accession>
<dbReference type="SMART" id="SM01052">
    <property type="entry name" value="CAP_GLY"/>
    <property type="match status" value="1"/>
</dbReference>
<dbReference type="Pfam" id="PF01302">
    <property type="entry name" value="CAP_GLY"/>
    <property type="match status" value="1"/>
</dbReference>
<keyword evidence="3" id="KW-1185">Reference proteome</keyword>
<dbReference type="PROSITE" id="PS50245">
    <property type="entry name" value="CAP_GLY_2"/>
    <property type="match status" value="1"/>
</dbReference>